<feature type="non-terminal residue" evidence="1">
    <location>
        <position position="1"/>
    </location>
</feature>
<sequence>LETIYDVDYFKRNSRRYVRKIAPRKFESLEIGDDNFTLYSISDFYLKLCRKDILLYHEEIDLKVNLTRFKIILDDMFDSNETALIHISKKILISIDGSFNKRCSRSGCNNVVGNVKNIKIIKRFCSEHRSNLGIEVYNVSGVKYYAAPHVMNYMPMFRPRKYIRYSY</sequence>
<dbReference type="EMBL" id="BARU01040031">
    <property type="protein sequence ID" value="GAH87469.1"/>
    <property type="molecule type" value="Genomic_DNA"/>
</dbReference>
<gene>
    <name evidence="1" type="ORF">S03H2_61951</name>
</gene>
<name>X1KBA5_9ZZZZ</name>
<protein>
    <submittedName>
        <fullName evidence="1">Uncharacterized protein</fullName>
    </submittedName>
</protein>
<accession>X1KBA5</accession>
<organism evidence="1">
    <name type="scientific">marine sediment metagenome</name>
    <dbReference type="NCBI Taxonomy" id="412755"/>
    <lineage>
        <taxon>unclassified sequences</taxon>
        <taxon>metagenomes</taxon>
        <taxon>ecological metagenomes</taxon>
    </lineage>
</organism>
<reference evidence="1" key="1">
    <citation type="journal article" date="2014" name="Front. Microbiol.">
        <title>High frequency of phylogenetically diverse reductive dehalogenase-homologous genes in deep subseafloor sedimentary metagenomes.</title>
        <authorList>
            <person name="Kawai M."/>
            <person name="Futagami T."/>
            <person name="Toyoda A."/>
            <person name="Takaki Y."/>
            <person name="Nishi S."/>
            <person name="Hori S."/>
            <person name="Arai W."/>
            <person name="Tsubouchi T."/>
            <person name="Morono Y."/>
            <person name="Uchiyama I."/>
            <person name="Ito T."/>
            <person name="Fujiyama A."/>
            <person name="Inagaki F."/>
            <person name="Takami H."/>
        </authorList>
    </citation>
    <scope>NUCLEOTIDE SEQUENCE</scope>
    <source>
        <strain evidence="1">Expedition CK06-06</strain>
    </source>
</reference>
<proteinExistence type="predicted"/>
<dbReference type="AlphaFoldDB" id="X1KBA5"/>
<evidence type="ECO:0000313" key="1">
    <source>
        <dbReference type="EMBL" id="GAH87469.1"/>
    </source>
</evidence>
<comment type="caution">
    <text evidence="1">The sequence shown here is derived from an EMBL/GenBank/DDBJ whole genome shotgun (WGS) entry which is preliminary data.</text>
</comment>